<accession>A0A8H3QN36</accession>
<reference evidence="1" key="1">
    <citation type="submission" date="2019-10" db="EMBL/GenBank/DDBJ databases">
        <title>Conservation and host-specific expression of non-tandemly repeated heterogenous ribosome RNA gene in arbuscular mycorrhizal fungi.</title>
        <authorList>
            <person name="Maeda T."/>
            <person name="Kobayashi Y."/>
            <person name="Nakagawa T."/>
            <person name="Ezawa T."/>
            <person name="Yamaguchi K."/>
            <person name="Bino T."/>
            <person name="Nishimoto Y."/>
            <person name="Shigenobu S."/>
            <person name="Kawaguchi M."/>
        </authorList>
    </citation>
    <scope>NUCLEOTIDE SEQUENCE</scope>
    <source>
        <strain evidence="1">HR1</strain>
    </source>
</reference>
<dbReference type="Proteomes" id="UP000615446">
    <property type="component" value="Unassembled WGS sequence"/>
</dbReference>
<name>A0A8H3QN36_9GLOM</name>
<dbReference type="AlphaFoldDB" id="A0A8H3QN36"/>
<organism evidence="1 2">
    <name type="scientific">Rhizophagus clarus</name>
    <dbReference type="NCBI Taxonomy" id="94130"/>
    <lineage>
        <taxon>Eukaryota</taxon>
        <taxon>Fungi</taxon>
        <taxon>Fungi incertae sedis</taxon>
        <taxon>Mucoromycota</taxon>
        <taxon>Glomeromycotina</taxon>
        <taxon>Glomeromycetes</taxon>
        <taxon>Glomerales</taxon>
        <taxon>Glomeraceae</taxon>
        <taxon>Rhizophagus</taxon>
    </lineage>
</organism>
<proteinExistence type="predicted"/>
<dbReference type="EMBL" id="BLAL01000062">
    <property type="protein sequence ID" value="GES82684.1"/>
    <property type="molecule type" value="Genomic_DNA"/>
</dbReference>
<comment type="caution">
    <text evidence="1">The sequence shown here is derived from an EMBL/GenBank/DDBJ whole genome shotgun (WGS) entry which is preliminary data.</text>
</comment>
<evidence type="ECO:0000313" key="2">
    <source>
        <dbReference type="Proteomes" id="UP000615446"/>
    </source>
</evidence>
<evidence type="ECO:0000313" key="1">
    <source>
        <dbReference type="EMBL" id="GES82684.1"/>
    </source>
</evidence>
<gene>
    <name evidence="1" type="ORF">RCL2_000987500</name>
</gene>
<protein>
    <submittedName>
        <fullName evidence="1">Uncharacterized protein</fullName>
    </submittedName>
</protein>
<sequence>MLFGSAVKALRRSPDKRGTITKNVKSEYPIIQAYTPTPCLKKLSVVEKKWLSGLIHKFVLLLTNVEPETMSSITLEGIGKSSGIALLIKSIERMGHHSTATNVKRNFQILSGIIM</sequence>